<feature type="compositionally biased region" description="Low complexity" evidence="1">
    <location>
        <begin position="121"/>
        <end position="134"/>
    </location>
</feature>
<protein>
    <submittedName>
        <fullName evidence="4">SPOR domain-containing protein</fullName>
    </submittedName>
</protein>
<organism evidence="4 5">
    <name type="scientific">Pseudoduganella armeniaca</name>
    <dbReference type="NCBI Taxonomy" id="2072590"/>
    <lineage>
        <taxon>Bacteria</taxon>
        <taxon>Pseudomonadati</taxon>
        <taxon>Pseudomonadota</taxon>
        <taxon>Betaproteobacteria</taxon>
        <taxon>Burkholderiales</taxon>
        <taxon>Oxalobacteraceae</taxon>
        <taxon>Telluria group</taxon>
        <taxon>Pseudoduganella</taxon>
    </lineage>
</organism>
<evidence type="ECO:0000259" key="3">
    <source>
        <dbReference type="PROSITE" id="PS51724"/>
    </source>
</evidence>
<keyword evidence="2" id="KW-0812">Transmembrane</keyword>
<feature type="transmembrane region" description="Helical" evidence="2">
    <location>
        <begin position="74"/>
        <end position="92"/>
    </location>
</feature>
<feature type="region of interest" description="Disordered" evidence="1">
    <location>
        <begin position="1"/>
        <end position="68"/>
    </location>
</feature>
<dbReference type="PROSITE" id="PS51724">
    <property type="entry name" value="SPOR"/>
    <property type="match status" value="1"/>
</dbReference>
<evidence type="ECO:0000313" key="5">
    <source>
        <dbReference type="Proteomes" id="UP000240505"/>
    </source>
</evidence>
<dbReference type="InterPro" id="IPR007730">
    <property type="entry name" value="SPOR-like_dom"/>
</dbReference>
<gene>
    <name evidence="4" type="ORF">C9I28_21810</name>
</gene>
<dbReference type="Proteomes" id="UP000240505">
    <property type="component" value="Chromosome"/>
</dbReference>
<feature type="domain" description="SPOR" evidence="3">
    <location>
        <begin position="275"/>
        <end position="351"/>
    </location>
</feature>
<name>A0A2R4CET6_9BURK</name>
<dbReference type="GO" id="GO:0030428">
    <property type="term" value="C:cell septum"/>
    <property type="evidence" value="ECO:0007669"/>
    <property type="project" value="TreeGrafter"/>
</dbReference>
<dbReference type="PANTHER" id="PTHR38687">
    <property type="entry name" value="CELL DIVISION PROTEIN DEDD-RELATED"/>
    <property type="match status" value="1"/>
</dbReference>
<keyword evidence="5" id="KW-1185">Reference proteome</keyword>
<dbReference type="GO" id="GO:0032506">
    <property type="term" value="P:cytokinetic process"/>
    <property type="evidence" value="ECO:0007669"/>
    <property type="project" value="TreeGrafter"/>
</dbReference>
<dbReference type="InterPro" id="IPR036680">
    <property type="entry name" value="SPOR-like_sf"/>
</dbReference>
<evidence type="ECO:0000313" key="4">
    <source>
        <dbReference type="EMBL" id="AVR97978.1"/>
    </source>
</evidence>
<proteinExistence type="predicted"/>
<dbReference type="Gene3D" id="3.30.70.1070">
    <property type="entry name" value="Sporulation related repeat"/>
    <property type="match status" value="1"/>
</dbReference>
<feature type="compositionally biased region" description="Basic and acidic residues" evidence="1">
    <location>
        <begin position="163"/>
        <end position="258"/>
    </location>
</feature>
<evidence type="ECO:0000256" key="1">
    <source>
        <dbReference type="SAM" id="MobiDB-lite"/>
    </source>
</evidence>
<feature type="compositionally biased region" description="Basic and acidic residues" evidence="1">
    <location>
        <begin position="23"/>
        <end position="33"/>
    </location>
</feature>
<dbReference type="KEGG" id="masz:C9I28_21810"/>
<keyword evidence="2" id="KW-1133">Transmembrane helix</keyword>
<dbReference type="GO" id="GO:0032153">
    <property type="term" value="C:cell division site"/>
    <property type="evidence" value="ECO:0007669"/>
    <property type="project" value="TreeGrafter"/>
</dbReference>
<dbReference type="OrthoDB" id="8563804at2"/>
<feature type="compositionally biased region" description="Low complexity" evidence="1">
    <location>
        <begin position="148"/>
        <end position="161"/>
    </location>
</feature>
<dbReference type="RefSeq" id="WP_107143317.1">
    <property type="nucleotide sequence ID" value="NZ_CP028324.1"/>
</dbReference>
<dbReference type="EMBL" id="CP028324">
    <property type="protein sequence ID" value="AVR97978.1"/>
    <property type="molecule type" value="Genomic_DNA"/>
</dbReference>
<dbReference type="GO" id="GO:0042834">
    <property type="term" value="F:peptidoglycan binding"/>
    <property type="evidence" value="ECO:0007669"/>
    <property type="project" value="InterPro"/>
</dbReference>
<dbReference type="PANTHER" id="PTHR38687:SF1">
    <property type="entry name" value="CELL DIVISION PROTEIN DEDD"/>
    <property type="match status" value="1"/>
</dbReference>
<evidence type="ECO:0000256" key="2">
    <source>
        <dbReference type="SAM" id="Phobius"/>
    </source>
</evidence>
<sequence length="351" mass="37198">MGLFSKFGKNKQESVEDSGYYRAADDRNLAERARAKRAAHAGAEAAAARGRGRATGRDVPDPVLPEKKRARRRLVGAIALALAVAIGLPMILDSEPKPLANDIAIQIPAKDKPADDKPAEEATVASAAPAKPVAQNEALDQSEEIVEPAEPAPKVAAATAPRVEPKEPIAWTEPKEVKPEPKKPEAKPEHKPEPKVTEHKPEPKADTRLAEAEAKAEAKAKARAEAKALAEAEAKAKREAKAETKPEPKHESKPDDATRAMAILEGKPAAKPAEADGASRYVIQVAALAAKDKVDELQGKLQAAGIKSFTQKSPSGELTRVKVGPFGSREEAEKAKAKLQKIGLSGSLVPV</sequence>
<feature type="region of interest" description="Disordered" evidence="1">
    <location>
        <begin position="110"/>
        <end position="276"/>
    </location>
</feature>
<feature type="compositionally biased region" description="Low complexity" evidence="1">
    <location>
        <begin position="40"/>
        <end position="49"/>
    </location>
</feature>
<feature type="compositionally biased region" description="Basic and acidic residues" evidence="1">
    <location>
        <begin position="110"/>
        <end position="120"/>
    </location>
</feature>
<dbReference type="Pfam" id="PF05036">
    <property type="entry name" value="SPOR"/>
    <property type="match status" value="1"/>
</dbReference>
<keyword evidence="2" id="KW-0472">Membrane</keyword>
<dbReference type="AlphaFoldDB" id="A0A2R4CET6"/>
<accession>A0A2R4CET6</accession>
<dbReference type="InterPro" id="IPR052521">
    <property type="entry name" value="Cell_div_SPOR-domain"/>
</dbReference>
<reference evidence="4 5" key="1">
    <citation type="submission" date="2018-03" db="EMBL/GenBank/DDBJ databases">
        <title>Massilia armeniaca sp. nov., isolated from desert soil.</title>
        <authorList>
            <person name="Huang H."/>
            <person name="Ren M."/>
        </authorList>
    </citation>
    <scope>NUCLEOTIDE SEQUENCE [LARGE SCALE GENOMIC DNA]</scope>
    <source>
        <strain evidence="4 5">ZMN-3</strain>
    </source>
</reference>
<dbReference type="SUPFAM" id="SSF110997">
    <property type="entry name" value="Sporulation related repeat"/>
    <property type="match status" value="1"/>
</dbReference>
<feature type="compositionally biased region" description="Basic and acidic residues" evidence="1">
    <location>
        <begin position="55"/>
        <end position="67"/>
    </location>
</feature>